<dbReference type="EMBL" id="HBUE01212407">
    <property type="protein sequence ID" value="CAG6535028.1"/>
    <property type="molecule type" value="Transcribed_RNA"/>
</dbReference>
<protein>
    <submittedName>
        <fullName evidence="1">(northern house mosquito) hypothetical protein</fullName>
    </submittedName>
</protein>
<evidence type="ECO:0000313" key="1">
    <source>
        <dbReference type="EMBL" id="CAG6480028.1"/>
    </source>
</evidence>
<dbReference type="AlphaFoldDB" id="A0A8D8FRH2"/>
<sequence length="154" mass="17496">MRAAIGPPPGGTALRDGLAVRSGVGHAVAPGSRRTAEPIRRLCWRRKASWTIWPSSLRKRARSSPSWSSIGVKSTVSLAPAARTCHARSSTFRGVVWVRTRHRRLRGWVCQWGWAVEACTTCRTRWEPPSTWRVHPWWVIPLLRPLRPNRVRPL</sequence>
<proteinExistence type="predicted"/>
<reference evidence="1" key="1">
    <citation type="submission" date="2021-05" db="EMBL/GenBank/DDBJ databases">
        <authorList>
            <person name="Alioto T."/>
            <person name="Alioto T."/>
            <person name="Gomez Garrido J."/>
        </authorList>
    </citation>
    <scope>NUCLEOTIDE SEQUENCE</scope>
</reference>
<dbReference type="EMBL" id="HBUE01212406">
    <property type="protein sequence ID" value="CAG6535023.1"/>
    <property type="molecule type" value="Transcribed_RNA"/>
</dbReference>
<dbReference type="EMBL" id="HBUE01087377">
    <property type="protein sequence ID" value="CAG6480021.1"/>
    <property type="molecule type" value="Transcribed_RNA"/>
</dbReference>
<organism evidence="1">
    <name type="scientific">Culex pipiens</name>
    <name type="common">House mosquito</name>
    <dbReference type="NCBI Taxonomy" id="7175"/>
    <lineage>
        <taxon>Eukaryota</taxon>
        <taxon>Metazoa</taxon>
        <taxon>Ecdysozoa</taxon>
        <taxon>Arthropoda</taxon>
        <taxon>Hexapoda</taxon>
        <taxon>Insecta</taxon>
        <taxon>Pterygota</taxon>
        <taxon>Neoptera</taxon>
        <taxon>Endopterygota</taxon>
        <taxon>Diptera</taxon>
        <taxon>Nematocera</taxon>
        <taxon>Culicoidea</taxon>
        <taxon>Culicidae</taxon>
        <taxon>Culicinae</taxon>
        <taxon>Culicini</taxon>
        <taxon>Culex</taxon>
        <taxon>Culex</taxon>
    </lineage>
</organism>
<accession>A0A8D8FRH2</accession>
<dbReference type="EMBL" id="HBUE01318888">
    <property type="protein sequence ID" value="CAG6586989.1"/>
    <property type="molecule type" value="Transcribed_RNA"/>
</dbReference>
<dbReference type="EMBL" id="HBUE01087382">
    <property type="protein sequence ID" value="CAG6480028.1"/>
    <property type="molecule type" value="Transcribed_RNA"/>
</dbReference>
<dbReference type="EMBL" id="HBUE01318887">
    <property type="protein sequence ID" value="CAG6586984.1"/>
    <property type="molecule type" value="Transcribed_RNA"/>
</dbReference>
<name>A0A8D8FRH2_CULPI</name>